<evidence type="ECO:0000313" key="1">
    <source>
        <dbReference type="EMBL" id="PHE99958.1"/>
    </source>
</evidence>
<comment type="caution">
    <text evidence="1">The sequence shown here is derived from an EMBL/GenBank/DDBJ whole genome shotgun (WGS) entry which is preliminary data.</text>
</comment>
<accession>A0ABD6T8L8</accession>
<protein>
    <submittedName>
        <fullName evidence="1">Uncharacterized protein</fullName>
    </submittedName>
</protein>
<dbReference type="RefSeq" id="WP_098803004.1">
    <property type="nucleotide sequence ID" value="NZ_NUTL01000037.1"/>
</dbReference>
<organism evidence="1 2">
    <name type="scientific">Bacillus pseudomycoides</name>
    <dbReference type="NCBI Taxonomy" id="64104"/>
    <lineage>
        <taxon>Bacteria</taxon>
        <taxon>Bacillati</taxon>
        <taxon>Bacillota</taxon>
        <taxon>Bacilli</taxon>
        <taxon>Bacillales</taxon>
        <taxon>Bacillaceae</taxon>
        <taxon>Bacillus</taxon>
        <taxon>Bacillus cereus group</taxon>
    </lineage>
</organism>
<dbReference type="AlphaFoldDB" id="A0ABD6T8L8"/>
<dbReference type="Proteomes" id="UP000221918">
    <property type="component" value="Unassembled WGS sequence"/>
</dbReference>
<sequence>MINELKVGNNFSFWVPVNLGFARSIQRAEGEYLGKYDGIPLITHFDEDLCMHVVSELTTGFGITSSFKKCFAIKKAKIRIDKNKERVDLWIKTANAKNRELNKIISIDTEG</sequence>
<reference evidence="1 2" key="1">
    <citation type="submission" date="2017-09" db="EMBL/GenBank/DDBJ databases">
        <title>Large-scale bioinformatics analysis of Bacillus genomes uncovers conserved roles of natural products in bacterial physiology.</title>
        <authorList>
            <consortium name="Agbiome Team Llc"/>
            <person name="Bleich R.M."/>
            <person name="Grubbs K.J."/>
            <person name="Santa Maria K.C."/>
            <person name="Allen S.E."/>
            <person name="Farag S."/>
            <person name="Shank E.A."/>
            <person name="Bowers A."/>
        </authorList>
    </citation>
    <scope>NUCLEOTIDE SEQUENCE [LARGE SCALE GENOMIC DNA]</scope>
    <source>
        <strain evidence="1 2">AFS037265</strain>
    </source>
</reference>
<proteinExistence type="predicted"/>
<evidence type="ECO:0000313" key="2">
    <source>
        <dbReference type="Proteomes" id="UP000221918"/>
    </source>
</evidence>
<gene>
    <name evidence="1" type="ORF">COF81_09580</name>
</gene>
<dbReference type="EMBL" id="NUTL01000037">
    <property type="protein sequence ID" value="PHE99958.1"/>
    <property type="molecule type" value="Genomic_DNA"/>
</dbReference>
<name>A0ABD6T8L8_9BACI</name>